<dbReference type="Gene3D" id="3.30.1330.30">
    <property type="match status" value="1"/>
</dbReference>
<comment type="similarity">
    <text evidence="1">Belongs to the eukaryotic ribosomal protein eL30 family.</text>
</comment>
<reference evidence="8" key="1">
    <citation type="submission" date="2018-05" db="EMBL/GenBank/DDBJ databases">
        <title>Whole genome of Theropithecus gelada.</title>
        <authorList>
            <person name="Chiou K.L."/>
            <person name="Snyder-Mackler N."/>
        </authorList>
    </citation>
    <scope>NUCLEOTIDE SEQUENCE [LARGE SCALE GENOMIC DNA]</scope>
</reference>
<dbReference type="Ensembl" id="ENSTGET00000004768.1">
    <property type="protein sequence ID" value="ENSTGEP00000003918.1"/>
    <property type="gene ID" value="ENSTGEG00000003298.1"/>
</dbReference>
<reference evidence="8" key="3">
    <citation type="submission" date="2025-09" db="UniProtKB">
        <authorList>
            <consortium name="Ensembl"/>
        </authorList>
    </citation>
    <scope>IDENTIFICATION</scope>
</reference>
<dbReference type="AlphaFoldDB" id="A0A8D2JVG2"/>
<dbReference type="GO" id="GO:0005840">
    <property type="term" value="C:ribosome"/>
    <property type="evidence" value="ECO:0007669"/>
    <property type="project" value="UniProtKB-KW"/>
</dbReference>
<dbReference type="FunFam" id="3.30.1330.30:FF:000001">
    <property type="entry name" value="60S ribosomal protein L30"/>
    <property type="match status" value="1"/>
</dbReference>
<evidence type="ECO:0000256" key="5">
    <source>
        <dbReference type="ARBA" id="ARBA00035231"/>
    </source>
</evidence>
<dbReference type="Proteomes" id="UP000694411">
    <property type="component" value="Chromosome 1"/>
</dbReference>
<reference evidence="8" key="2">
    <citation type="submission" date="2025-08" db="UniProtKB">
        <authorList>
            <consortium name="Ensembl"/>
        </authorList>
    </citation>
    <scope>IDENTIFICATION</scope>
</reference>
<dbReference type="InterPro" id="IPR029064">
    <property type="entry name" value="Ribosomal_eL30-like_sf"/>
</dbReference>
<comment type="function">
    <text evidence="4">Component of the large ribosomal subunit. The ribosome is a large ribonucleoprotein complex responsible for the synthesis of proteins in the cell.</text>
</comment>
<evidence type="ECO:0000256" key="3">
    <source>
        <dbReference type="ARBA" id="ARBA00023274"/>
    </source>
</evidence>
<feature type="domain" description="Ribosomal protein eL8/eL30/eS12/Gadd45" evidence="7">
    <location>
        <begin position="11"/>
        <end position="102"/>
    </location>
</feature>
<evidence type="ECO:0000256" key="2">
    <source>
        <dbReference type="ARBA" id="ARBA00022980"/>
    </source>
</evidence>
<keyword evidence="9" id="KW-1185">Reference proteome</keyword>
<accession>A0A8D2JVG2</accession>
<proteinExistence type="inferred from homology"/>
<evidence type="ECO:0000313" key="8">
    <source>
        <dbReference type="Ensembl" id="ENSTGEP00000003918.1"/>
    </source>
</evidence>
<sequence length="222" mass="24850">MVVAKKSVEWINSRLLLVIKSGKYILGYKQTLKMIRQDKAKLSILTENCPALRKSKIECYTVLTQTGVHHYSDNTFELGIACGKYRSVCTQSIIDPGDSDIIRSMPEQTGHHLGHSGFSASSSCGPWRVQTNLGPKVSPTQYSCSTKKRPNCFFKWVCDPVPPVWVRPPNQGLQPPPTGAFRLTIDQYPPGMELPEEEAGCHFCSFTAFTGDTFRYRKNKGD</sequence>
<dbReference type="GO" id="GO:1990904">
    <property type="term" value="C:ribonucleoprotein complex"/>
    <property type="evidence" value="ECO:0007669"/>
    <property type="project" value="UniProtKB-KW"/>
</dbReference>
<name>A0A8D2JVG2_THEGE</name>
<organism evidence="8 9">
    <name type="scientific">Theropithecus gelada</name>
    <name type="common">Gelada baboon</name>
    <dbReference type="NCBI Taxonomy" id="9565"/>
    <lineage>
        <taxon>Eukaryota</taxon>
        <taxon>Metazoa</taxon>
        <taxon>Chordata</taxon>
        <taxon>Craniata</taxon>
        <taxon>Vertebrata</taxon>
        <taxon>Euteleostomi</taxon>
        <taxon>Mammalia</taxon>
        <taxon>Eutheria</taxon>
        <taxon>Euarchontoglires</taxon>
        <taxon>Primates</taxon>
        <taxon>Haplorrhini</taxon>
        <taxon>Catarrhini</taxon>
        <taxon>Cercopithecidae</taxon>
        <taxon>Cercopithecinae</taxon>
        <taxon>Theropithecus</taxon>
    </lineage>
</organism>
<evidence type="ECO:0000256" key="6">
    <source>
        <dbReference type="ARBA" id="ARBA00035336"/>
    </source>
</evidence>
<evidence type="ECO:0000256" key="4">
    <source>
        <dbReference type="ARBA" id="ARBA00034092"/>
    </source>
</evidence>
<dbReference type="InterPro" id="IPR004038">
    <property type="entry name" value="Ribosomal_eL8/eL30/eS12/Gad45"/>
</dbReference>
<dbReference type="GO" id="GO:0003723">
    <property type="term" value="F:RNA binding"/>
    <property type="evidence" value="ECO:0007669"/>
    <property type="project" value="InterPro"/>
</dbReference>
<evidence type="ECO:0000313" key="9">
    <source>
        <dbReference type="Proteomes" id="UP000694411"/>
    </source>
</evidence>
<dbReference type="PANTHER" id="PTHR11449">
    <property type="entry name" value="RIBOSOMAL PROTEIN L30"/>
    <property type="match status" value="1"/>
</dbReference>
<evidence type="ECO:0000256" key="1">
    <source>
        <dbReference type="ARBA" id="ARBA00007326"/>
    </source>
</evidence>
<keyword evidence="2" id="KW-0689">Ribosomal protein</keyword>
<dbReference type="InterPro" id="IPR039109">
    <property type="entry name" value="Ribosomal_eL30-like"/>
</dbReference>
<dbReference type="SUPFAM" id="SSF55315">
    <property type="entry name" value="L30e-like"/>
    <property type="match status" value="1"/>
</dbReference>
<keyword evidence="3" id="KW-0687">Ribonucleoprotein</keyword>
<evidence type="ECO:0000259" key="7">
    <source>
        <dbReference type="Pfam" id="PF01248"/>
    </source>
</evidence>
<protein>
    <recommendedName>
        <fullName evidence="5">Large ribosomal subunit protein eL30</fullName>
    </recommendedName>
    <alternativeName>
        <fullName evidence="6">60S ribosomal protein L30</fullName>
    </alternativeName>
</protein>
<dbReference type="Pfam" id="PF01248">
    <property type="entry name" value="Ribosomal_L7Ae"/>
    <property type="match status" value="1"/>
</dbReference>